<dbReference type="Pfam" id="PF07729">
    <property type="entry name" value="FCD"/>
    <property type="match status" value="1"/>
</dbReference>
<dbReference type="InterPro" id="IPR011711">
    <property type="entry name" value="GntR_C"/>
</dbReference>
<dbReference type="EMBL" id="JACHWF010000006">
    <property type="protein sequence ID" value="MBB3009879.1"/>
    <property type="molecule type" value="Genomic_DNA"/>
</dbReference>
<dbReference type="InterPro" id="IPR036390">
    <property type="entry name" value="WH_DNA-bd_sf"/>
</dbReference>
<evidence type="ECO:0000313" key="6">
    <source>
        <dbReference type="Proteomes" id="UP000578036"/>
    </source>
</evidence>
<dbReference type="InterPro" id="IPR008920">
    <property type="entry name" value="TF_FadR/GntR_C"/>
</dbReference>
<dbReference type="GO" id="GO:0003700">
    <property type="term" value="F:DNA-binding transcription factor activity"/>
    <property type="evidence" value="ECO:0007669"/>
    <property type="project" value="InterPro"/>
</dbReference>
<comment type="caution">
    <text evidence="5">The sequence shown here is derived from an EMBL/GenBank/DDBJ whole genome shotgun (WGS) entry which is preliminary data.</text>
</comment>
<accession>A0A7W4VEM8</accession>
<evidence type="ECO:0000256" key="1">
    <source>
        <dbReference type="ARBA" id="ARBA00023015"/>
    </source>
</evidence>
<name>A0A7W4VEM8_9BURK</name>
<sequence length="219" mass="24406">MSSPLPTEASQLREKTYEALQRLLLSGEFPVGTPLTEMKLADRLGVSRTPVREALTRLADDGLVDTRPSGTRVVADLGKKVAEVLQIRVQLEPFAAGLAAHRVNTDDLNALGEIQDRIELLMKDWDSHVEELLRLNRQFHRQIVGHCGNASLVDVLDRLSPFAVFPRTLTLYTEAQRVQAFAEHRDILDALWKRDQAGAEAITRTHLMRGATAIRKAIG</sequence>
<organism evidence="5 6">
    <name type="scientific">Cupriavidus alkaliphilus</name>
    <dbReference type="NCBI Taxonomy" id="942866"/>
    <lineage>
        <taxon>Bacteria</taxon>
        <taxon>Pseudomonadati</taxon>
        <taxon>Pseudomonadota</taxon>
        <taxon>Betaproteobacteria</taxon>
        <taxon>Burkholderiales</taxon>
        <taxon>Burkholderiaceae</taxon>
        <taxon>Cupriavidus</taxon>
    </lineage>
</organism>
<dbReference type="AlphaFoldDB" id="A0A7W4VEM8"/>
<dbReference type="SMART" id="SM00345">
    <property type="entry name" value="HTH_GNTR"/>
    <property type="match status" value="1"/>
</dbReference>
<evidence type="ECO:0000313" key="5">
    <source>
        <dbReference type="EMBL" id="MBB3009879.1"/>
    </source>
</evidence>
<dbReference type="InterPro" id="IPR036388">
    <property type="entry name" value="WH-like_DNA-bd_sf"/>
</dbReference>
<dbReference type="PANTHER" id="PTHR43537">
    <property type="entry name" value="TRANSCRIPTIONAL REGULATOR, GNTR FAMILY"/>
    <property type="match status" value="1"/>
</dbReference>
<dbReference type="PRINTS" id="PR00035">
    <property type="entry name" value="HTHGNTR"/>
</dbReference>
<dbReference type="PROSITE" id="PS50949">
    <property type="entry name" value="HTH_GNTR"/>
    <property type="match status" value="1"/>
</dbReference>
<dbReference type="PANTHER" id="PTHR43537:SF24">
    <property type="entry name" value="GLUCONATE OPERON TRANSCRIPTIONAL REPRESSOR"/>
    <property type="match status" value="1"/>
</dbReference>
<evidence type="ECO:0000259" key="4">
    <source>
        <dbReference type="PROSITE" id="PS50949"/>
    </source>
</evidence>
<keyword evidence="1" id="KW-0805">Transcription regulation</keyword>
<keyword evidence="2 5" id="KW-0238">DNA-binding</keyword>
<evidence type="ECO:0000256" key="2">
    <source>
        <dbReference type="ARBA" id="ARBA00023125"/>
    </source>
</evidence>
<dbReference type="Proteomes" id="UP000578036">
    <property type="component" value="Unassembled WGS sequence"/>
</dbReference>
<dbReference type="SMART" id="SM00895">
    <property type="entry name" value="FCD"/>
    <property type="match status" value="1"/>
</dbReference>
<dbReference type="GO" id="GO:0003677">
    <property type="term" value="F:DNA binding"/>
    <property type="evidence" value="ECO:0007669"/>
    <property type="project" value="UniProtKB-KW"/>
</dbReference>
<dbReference type="InterPro" id="IPR000524">
    <property type="entry name" value="Tscrpt_reg_HTH_GntR"/>
</dbReference>
<dbReference type="Gene3D" id="1.20.120.530">
    <property type="entry name" value="GntR ligand-binding domain-like"/>
    <property type="match status" value="1"/>
</dbReference>
<dbReference type="CDD" id="cd07377">
    <property type="entry name" value="WHTH_GntR"/>
    <property type="match status" value="1"/>
</dbReference>
<keyword evidence="3" id="KW-0804">Transcription</keyword>
<dbReference type="SUPFAM" id="SSF48008">
    <property type="entry name" value="GntR ligand-binding domain-like"/>
    <property type="match status" value="1"/>
</dbReference>
<dbReference type="RefSeq" id="WP_165971558.1">
    <property type="nucleotide sequence ID" value="NZ_JACHWF010000006.1"/>
</dbReference>
<protein>
    <submittedName>
        <fullName evidence="5">DNA-binding GntR family transcriptional regulator</fullName>
    </submittedName>
</protein>
<dbReference type="Gene3D" id="1.10.10.10">
    <property type="entry name" value="Winged helix-like DNA-binding domain superfamily/Winged helix DNA-binding domain"/>
    <property type="match status" value="1"/>
</dbReference>
<proteinExistence type="predicted"/>
<evidence type="ECO:0000256" key="3">
    <source>
        <dbReference type="ARBA" id="ARBA00023163"/>
    </source>
</evidence>
<dbReference type="SUPFAM" id="SSF46785">
    <property type="entry name" value="Winged helix' DNA-binding domain"/>
    <property type="match status" value="1"/>
</dbReference>
<feature type="domain" description="HTH gntR-type" evidence="4">
    <location>
        <begin position="10"/>
        <end position="77"/>
    </location>
</feature>
<keyword evidence="6" id="KW-1185">Reference proteome</keyword>
<dbReference type="Pfam" id="PF00392">
    <property type="entry name" value="GntR"/>
    <property type="match status" value="1"/>
</dbReference>
<reference evidence="5 6" key="1">
    <citation type="submission" date="2020-08" db="EMBL/GenBank/DDBJ databases">
        <title>Genomic Encyclopedia of Type Strains, Phase IV (KMG-V): Genome sequencing to study the core and pangenomes of soil and plant-associated prokaryotes.</title>
        <authorList>
            <person name="Whitman W."/>
        </authorList>
    </citation>
    <scope>NUCLEOTIDE SEQUENCE [LARGE SCALE GENOMIC DNA]</scope>
    <source>
        <strain evidence="5 6">SLV-2362</strain>
    </source>
</reference>
<gene>
    <name evidence="5" type="ORF">FHX61_004555</name>
</gene>